<feature type="transmembrane region" description="Helical" evidence="7">
    <location>
        <begin position="20"/>
        <end position="42"/>
    </location>
</feature>
<dbReference type="PANTHER" id="PTHR43124">
    <property type="entry name" value="PURINE EFFLUX PUMP PBUE"/>
    <property type="match status" value="1"/>
</dbReference>
<dbReference type="InterPro" id="IPR011701">
    <property type="entry name" value="MFS"/>
</dbReference>
<proteinExistence type="predicted"/>
<evidence type="ECO:0000256" key="6">
    <source>
        <dbReference type="ARBA" id="ARBA00023136"/>
    </source>
</evidence>
<keyword evidence="4 7" id="KW-0812">Transmembrane</keyword>
<feature type="transmembrane region" description="Helical" evidence="7">
    <location>
        <begin position="62"/>
        <end position="83"/>
    </location>
</feature>
<evidence type="ECO:0000256" key="5">
    <source>
        <dbReference type="ARBA" id="ARBA00022989"/>
    </source>
</evidence>
<dbReference type="InterPro" id="IPR036259">
    <property type="entry name" value="MFS_trans_sf"/>
</dbReference>
<keyword evidence="10" id="KW-1185">Reference proteome</keyword>
<evidence type="ECO:0000256" key="7">
    <source>
        <dbReference type="SAM" id="Phobius"/>
    </source>
</evidence>
<keyword evidence="2" id="KW-0813">Transport</keyword>
<dbReference type="GO" id="GO:0022857">
    <property type="term" value="F:transmembrane transporter activity"/>
    <property type="evidence" value="ECO:0007669"/>
    <property type="project" value="InterPro"/>
</dbReference>
<dbReference type="AlphaFoldDB" id="A0A9W5X7N7"/>
<dbReference type="InterPro" id="IPR020846">
    <property type="entry name" value="MFS_dom"/>
</dbReference>
<name>A0A9W5X7N7_9BACI</name>
<evidence type="ECO:0000259" key="8">
    <source>
        <dbReference type="PROSITE" id="PS50850"/>
    </source>
</evidence>
<feature type="transmembrane region" description="Helical" evidence="7">
    <location>
        <begin position="189"/>
        <end position="212"/>
    </location>
</feature>
<dbReference type="Gene3D" id="1.20.1250.20">
    <property type="entry name" value="MFS general substrate transporter like domains"/>
    <property type="match status" value="1"/>
</dbReference>
<dbReference type="EMBL" id="BMJD01000091">
    <property type="protein sequence ID" value="GGB63537.1"/>
    <property type="molecule type" value="Genomic_DNA"/>
</dbReference>
<evidence type="ECO:0000313" key="9">
    <source>
        <dbReference type="EMBL" id="GGB63537.1"/>
    </source>
</evidence>
<dbReference type="CDD" id="cd17324">
    <property type="entry name" value="MFS_NepI_like"/>
    <property type="match status" value="1"/>
</dbReference>
<accession>A0A9W5X7N7</accession>
<evidence type="ECO:0000256" key="2">
    <source>
        <dbReference type="ARBA" id="ARBA00022448"/>
    </source>
</evidence>
<feature type="transmembrane region" description="Helical" evidence="7">
    <location>
        <begin position="149"/>
        <end position="168"/>
    </location>
</feature>
<dbReference type="GO" id="GO:0005886">
    <property type="term" value="C:plasma membrane"/>
    <property type="evidence" value="ECO:0007669"/>
    <property type="project" value="UniProtKB-SubCell"/>
</dbReference>
<evidence type="ECO:0000256" key="3">
    <source>
        <dbReference type="ARBA" id="ARBA00022475"/>
    </source>
</evidence>
<feature type="transmembrane region" description="Helical" evidence="7">
    <location>
        <begin position="218"/>
        <end position="237"/>
    </location>
</feature>
<dbReference type="Pfam" id="PF07690">
    <property type="entry name" value="MFS_1"/>
    <property type="match status" value="1"/>
</dbReference>
<dbReference type="PANTHER" id="PTHR43124:SF10">
    <property type="entry name" value="PURINE EFFLUX PUMP PBUE"/>
    <property type="match status" value="1"/>
</dbReference>
<feature type="transmembrane region" description="Helical" evidence="7">
    <location>
        <begin position="125"/>
        <end position="143"/>
    </location>
</feature>
<protein>
    <recommendedName>
        <fullName evidence="8">Major facilitator superfamily (MFS) profile domain-containing protein</fullName>
    </recommendedName>
</protein>
<feature type="domain" description="Major facilitator superfamily (MFS) profile" evidence="8">
    <location>
        <begin position="1"/>
        <end position="240"/>
    </location>
</feature>
<reference evidence="9" key="2">
    <citation type="submission" date="2020-09" db="EMBL/GenBank/DDBJ databases">
        <authorList>
            <person name="Sun Q."/>
            <person name="Zhou Y."/>
        </authorList>
    </citation>
    <scope>NUCLEOTIDE SEQUENCE</scope>
    <source>
        <strain evidence="9">CGMCC 1.15454</strain>
    </source>
</reference>
<organism evidence="9 10">
    <name type="scientific">Lentibacillus populi</name>
    <dbReference type="NCBI Taxonomy" id="1827502"/>
    <lineage>
        <taxon>Bacteria</taxon>
        <taxon>Bacillati</taxon>
        <taxon>Bacillota</taxon>
        <taxon>Bacilli</taxon>
        <taxon>Bacillales</taxon>
        <taxon>Bacillaceae</taxon>
        <taxon>Lentibacillus</taxon>
    </lineage>
</organism>
<comment type="subcellular location">
    <subcellularLocation>
        <location evidence="1">Cell membrane</location>
        <topology evidence="1">Multi-pass membrane protein</topology>
    </subcellularLocation>
</comment>
<gene>
    <name evidence="9" type="ORF">GCM10011409_45750</name>
</gene>
<reference evidence="9" key="1">
    <citation type="journal article" date="2014" name="Int. J. Syst. Evol. Microbiol.">
        <title>Complete genome sequence of Corynebacterium casei LMG S-19264T (=DSM 44701T), isolated from a smear-ripened cheese.</title>
        <authorList>
            <consortium name="US DOE Joint Genome Institute (JGI-PGF)"/>
            <person name="Walter F."/>
            <person name="Albersmeier A."/>
            <person name="Kalinowski J."/>
            <person name="Ruckert C."/>
        </authorList>
    </citation>
    <scope>NUCLEOTIDE SEQUENCE</scope>
    <source>
        <strain evidence="9">CGMCC 1.15454</strain>
    </source>
</reference>
<keyword evidence="3" id="KW-1003">Cell membrane</keyword>
<dbReference type="SUPFAM" id="SSF103473">
    <property type="entry name" value="MFS general substrate transporter"/>
    <property type="match status" value="1"/>
</dbReference>
<dbReference type="PROSITE" id="PS50850">
    <property type="entry name" value="MFS"/>
    <property type="match status" value="1"/>
</dbReference>
<keyword evidence="5 7" id="KW-1133">Transmembrane helix</keyword>
<feature type="transmembrane region" description="Helical" evidence="7">
    <location>
        <begin position="95"/>
        <end position="118"/>
    </location>
</feature>
<sequence length="258" mass="28049">MVLGIPLGLLIGKAYGWRAPFILISVLTLITMIGIAVLLPRIAPKQVIPLRQQLLTLKKPKIISAQLTTVLVLSGHLTLYAYFTPFLQEVLHLNANWISFVYFVFCIAAVVGGGLGGWSADRWGSVKSTLVIIPAFAIVIFLIPVSTFSFYLFLVVMVVWSMLSWAITPAQQNYLIKTAPESSDIQLSLNASALQLGIALGSAVGGVVIANHSIVNNAWVGGLFVLVAFLCAIFSVTRPSIELLATKERFEHLQKESV</sequence>
<dbReference type="Proteomes" id="UP000621492">
    <property type="component" value="Unassembled WGS sequence"/>
</dbReference>
<evidence type="ECO:0000313" key="10">
    <source>
        <dbReference type="Proteomes" id="UP000621492"/>
    </source>
</evidence>
<dbReference type="InterPro" id="IPR050189">
    <property type="entry name" value="MFS_Efflux_Transporters"/>
</dbReference>
<keyword evidence="6 7" id="KW-0472">Membrane</keyword>
<evidence type="ECO:0000256" key="4">
    <source>
        <dbReference type="ARBA" id="ARBA00022692"/>
    </source>
</evidence>
<comment type="caution">
    <text evidence="9">The sequence shown here is derived from an EMBL/GenBank/DDBJ whole genome shotgun (WGS) entry which is preliminary data.</text>
</comment>
<evidence type="ECO:0000256" key="1">
    <source>
        <dbReference type="ARBA" id="ARBA00004651"/>
    </source>
</evidence>